<dbReference type="PRINTS" id="PR00080">
    <property type="entry name" value="SDRFAMILY"/>
</dbReference>
<dbReference type="GO" id="GO:0032787">
    <property type="term" value="P:monocarboxylic acid metabolic process"/>
    <property type="evidence" value="ECO:0007669"/>
    <property type="project" value="UniProtKB-ARBA"/>
</dbReference>
<dbReference type="InterPro" id="IPR020904">
    <property type="entry name" value="Sc_DH/Rdtase_CS"/>
</dbReference>
<dbReference type="InterPro" id="IPR002347">
    <property type="entry name" value="SDR_fam"/>
</dbReference>
<reference evidence="3" key="1">
    <citation type="submission" date="2022-05" db="EMBL/GenBank/DDBJ databases">
        <authorList>
            <person name="Tuo L."/>
        </authorList>
    </citation>
    <scope>NUCLEOTIDE SEQUENCE</scope>
    <source>
        <strain evidence="3">BSK12Z-4</strain>
    </source>
</reference>
<evidence type="ECO:0000313" key="4">
    <source>
        <dbReference type="Proteomes" id="UP001139485"/>
    </source>
</evidence>
<dbReference type="PANTHER" id="PTHR42879:SF2">
    <property type="entry name" value="3-OXOACYL-[ACYL-CARRIER-PROTEIN] REDUCTASE FABG"/>
    <property type="match status" value="1"/>
</dbReference>
<dbReference type="PANTHER" id="PTHR42879">
    <property type="entry name" value="3-OXOACYL-(ACYL-CARRIER-PROTEIN) REDUCTASE"/>
    <property type="match status" value="1"/>
</dbReference>
<dbReference type="InterPro" id="IPR036291">
    <property type="entry name" value="NAD(P)-bd_dom_sf"/>
</dbReference>
<dbReference type="AlphaFoldDB" id="A0A9X2D6W6"/>
<dbReference type="Gene3D" id="3.40.50.720">
    <property type="entry name" value="NAD(P)-binding Rossmann-like Domain"/>
    <property type="match status" value="1"/>
</dbReference>
<dbReference type="Pfam" id="PF13561">
    <property type="entry name" value="adh_short_C2"/>
    <property type="match status" value="1"/>
</dbReference>
<keyword evidence="4" id="KW-1185">Reference proteome</keyword>
<gene>
    <name evidence="3" type="ORF">M8330_08310</name>
</gene>
<keyword evidence="2" id="KW-0560">Oxidoreductase</keyword>
<dbReference type="InterPro" id="IPR050259">
    <property type="entry name" value="SDR"/>
</dbReference>
<proteinExistence type="inferred from homology"/>
<evidence type="ECO:0000256" key="2">
    <source>
        <dbReference type="ARBA" id="ARBA00023002"/>
    </source>
</evidence>
<dbReference type="GO" id="GO:0016491">
    <property type="term" value="F:oxidoreductase activity"/>
    <property type="evidence" value="ECO:0007669"/>
    <property type="project" value="UniProtKB-KW"/>
</dbReference>
<sequence length="251" mass="25310">MATYDVADRSAIVTGAGNGIGRAVALTLATNGASVLVWDLLEDAAQKVVAEIEEAGGTAQAFIGDASDAETHAKAIEAANAMAPLKIAVNNAGIGGAAAPAGEYPLDSWRKVIDINLNGVFYGVAAQVEAMKANGGGSIVNMASVLGSVGIPNSGAYVTAKHGLLGMTKNAALEYAKDDVRVTAVGPGFIKTPLLEANLDADAQEFLASKHAFGRMGSPDEVAGLVAFLASDAASFITGSYHLVDGGYAAQ</sequence>
<dbReference type="RefSeq" id="WP_250826964.1">
    <property type="nucleotide sequence ID" value="NZ_JAMOIL010000009.1"/>
</dbReference>
<organism evidence="3 4">
    <name type="scientific">Nocardioides bruguierae</name>
    <dbReference type="NCBI Taxonomy" id="2945102"/>
    <lineage>
        <taxon>Bacteria</taxon>
        <taxon>Bacillati</taxon>
        <taxon>Actinomycetota</taxon>
        <taxon>Actinomycetes</taxon>
        <taxon>Propionibacteriales</taxon>
        <taxon>Nocardioidaceae</taxon>
        <taxon>Nocardioides</taxon>
    </lineage>
</organism>
<comment type="similarity">
    <text evidence="1">Belongs to the short-chain dehydrogenases/reductases (SDR) family.</text>
</comment>
<dbReference type="Proteomes" id="UP001139485">
    <property type="component" value="Unassembled WGS sequence"/>
</dbReference>
<dbReference type="PROSITE" id="PS00061">
    <property type="entry name" value="ADH_SHORT"/>
    <property type="match status" value="1"/>
</dbReference>
<dbReference type="EMBL" id="JAMOIL010000009">
    <property type="protein sequence ID" value="MCM0620298.1"/>
    <property type="molecule type" value="Genomic_DNA"/>
</dbReference>
<dbReference type="FunFam" id="3.40.50.720:FF:000084">
    <property type="entry name" value="Short-chain dehydrogenase reductase"/>
    <property type="match status" value="1"/>
</dbReference>
<evidence type="ECO:0000313" key="3">
    <source>
        <dbReference type="EMBL" id="MCM0620298.1"/>
    </source>
</evidence>
<accession>A0A9X2D6W6</accession>
<dbReference type="PRINTS" id="PR00081">
    <property type="entry name" value="GDHRDH"/>
</dbReference>
<protein>
    <submittedName>
        <fullName evidence="3">SDR family oxidoreductase</fullName>
    </submittedName>
</protein>
<evidence type="ECO:0000256" key="1">
    <source>
        <dbReference type="ARBA" id="ARBA00006484"/>
    </source>
</evidence>
<name>A0A9X2D6W6_9ACTN</name>
<dbReference type="SUPFAM" id="SSF51735">
    <property type="entry name" value="NAD(P)-binding Rossmann-fold domains"/>
    <property type="match status" value="1"/>
</dbReference>
<comment type="caution">
    <text evidence="3">The sequence shown here is derived from an EMBL/GenBank/DDBJ whole genome shotgun (WGS) entry which is preliminary data.</text>
</comment>